<evidence type="ECO:0000256" key="1">
    <source>
        <dbReference type="ARBA" id="ARBA00012528"/>
    </source>
</evidence>
<evidence type="ECO:0000313" key="6">
    <source>
        <dbReference type="EMBL" id="MFD1880890.1"/>
    </source>
</evidence>
<proteinExistence type="predicted"/>
<reference evidence="7" key="1">
    <citation type="journal article" date="2019" name="Int. J. Syst. Evol. Microbiol.">
        <title>The Global Catalogue of Microorganisms (GCM) 10K type strain sequencing project: providing services to taxonomists for standard genome sequencing and annotation.</title>
        <authorList>
            <consortium name="The Broad Institute Genomics Platform"/>
            <consortium name="The Broad Institute Genome Sequencing Center for Infectious Disease"/>
            <person name="Wu L."/>
            <person name="Ma J."/>
        </authorList>
    </citation>
    <scope>NUCLEOTIDE SEQUENCE [LARGE SCALE GENOMIC DNA]</scope>
    <source>
        <strain evidence="7">CCUG 56029</strain>
    </source>
</reference>
<dbReference type="Pfam" id="PF00990">
    <property type="entry name" value="GGDEF"/>
    <property type="match status" value="1"/>
</dbReference>
<dbReference type="NCBIfam" id="TIGR00254">
    <property type="entry name" value="GGDEF"/>
    <property type="match status" value="1"/>
</dbReference>
<dbReference type="Gene3D" id="3.30.70.270">
    <property type="match status" value="1"/>
</dbReference>
<accession>A0ABW4R567</accession>
<feature type="domain" description="Response regulatory" evidence="4">
    <location>
        <begin position="6"/>
        <end position="121"/>
    </location>
</feature>
<keyword evidence="6" id="KW-0548">Nucleotidyltransferase</keyword>
<dbReference type="GO" id="GO:0052621">
    <property type="term" value="F:diguanylate cyclase activity"/>
    <property type="evidence" value="ECO:0007669"/>
    <property type="project" value="UniProtKB-EC"/>
</dbReference>
<evidence type="ECO:0000313" key="7">
    <source>
        <dbReference type="Proteomes" id="UP001597213"/>
    </source>
</evidence>
<dbReference type="SUPFAM" id="SSF55073">
    <property type="entry name" value="Nucleotide cyclase"/>
    <property type="match status" value="1"/>
</dbReference>
<dbReference type="EC" id="2.7.7.65" evidence="1"/>
<dbReference type="Gene3D" id="3.40.50.2300">
    <property type="match status" value="1"/>
</dbReference>
<dbReference type="Proteomes" id="UP001597213">
    <property type="component" value="Unassembled WGS sequence"/>
</dbReference>
<dbReference type="SMART" id="SM00267">
    <property type="entry name" value="GGDEF"/>
    <property type="match status" value="1"/>
</dbReference>
<evidence type="ECO:0000259" key="5">
    <source>
        <dbReference type="PROSITE" id="PS50887"/>
    </source>
</evidence>
<dbReference type="InterPro" id="IPR029787">
    <property type="entry name" value="Nucleotide_cyclase"/>
</dbReference>
<protein>
    <recommendedName>
        <fullName evidence="1">diguanylate cyclase</fullName>
        <ecNumber evidence="1">2.7.7.65</ecNumber>
    </recommendedName>
</protein>
<dbReference type="RefSeq" id="WP_379140299.1">
    <property type="nucleotide sequence ID" value="NZ_JBHUEN010000010.1"/>
</dbReference>
<organism evidence="6 7">
    <name type="scientific">Paracoccus pacificus</name>
    <dbReference type="NCBI Taxonomy" id="1463598"/>
    <lineage>
        <taxon>Bacteria</taxon>
        <taxon>Pseudomonadati</taxon>
        <taxon>Pseudomonadota</taxon>
        <taxon>Alphaproteobacteria</taxon>
        <taxon>Rhodobacterales</taxon>
        <taxon>Paracoccaceae</taxon>
        <taxon>Paracoccus</taxon>
    </lineage>
</organism>
<comment type="catalytic activity">
    <reaction evidence="2">
        <text>2 GTP = 3',3'-c-di-GMP + 2 diphosphate</text>
        <dbReference type="Rhea" id="RHEA:24898"/>
        <dbReference type="ChEBI" id="CHEBI:33019"/>
        <dbReference type="ChEBI" id="CHEBI:37565"/>
        <dbReference type="ChEBI" id="CHEBI:58805"/>
        <dbReference type="EC" id="2.7.7.65"/>
    </reaction>
</comment>
<keyword evidence="7" id="KW-1185">Reference proteome</keyword>
<keyword evidence="6" id="KW-0808">Transferase</keyword>
<dbReference type="InterPro" id="IPR043128">
    <property type="entry name" value="Rev_trsase/Diguanyl_cyclase"/>
</dbReference>
<evidence type="ECO:0000256" key="2">
    <source>
        <dbReference type="ARBA" id="ARBA00034247"/>
    </source>
</evidence>
<dbReference type="CDD" id="cd01949">
    <property type="entry name" value="GGDEF"/>
    <property type="match status" value="1"/>
</dbReference>
<dbReference type="PANTHER" id="PTHR45138:SF9">
    <property type="entry name" value="DIGUANYLATE CYCLASE DGCM-RELATED"/>
    <property type="match status" value="1"/>
</dbReference>
<dbReference type="InterPro" id="IPR001789">
    <property type="entry name" value="Sig_transdc_resp-reg_receiver"/>
</dbReference>
<dbReference type="InterPro" id="IPR000160">
    <property type="entry name" value="GGDEF_dom"/>
</dbReference>
<comment type="caution">
    <text evidence="6">The sequence shown here is derived from an EMBL/GenBank/DDBJ whole genome shotgun (WGS) entry which is preliminary data.</text>
</comment>
<dbReference type="PROSITE" id="PS50110">
    <property type="entry name" value="RESPONSE_REGULATORY"/>
    <property type="match status" value="1"/>
</dbReference>
<dbReference type="EMBL" id="JBHUEN010000010">
    <property type="protein sequence ID" value="MFD1880890.1"/>
    <property type="molecule type" value="Genomic_DNA"/>
</dbReference>
<feature type="domain" description="GGDEF" evidence="5">
    <location>
        <begin position="164"/>
        <end position="301"/>
    </location>
</feature>
<name>A0ABW4R567_9RHOB</name>
<feature type="modified residue" description="4-aspartylphosphate" evidence="3">
    <location>
        <position position="54"/>
    </location>
</feature>
<sequence length="322" mass="36044">MMGRPVILIVDDEISNIEMIGAVLEDSYEVRFARSGEEALLQARATPPDLVLLDIVMPGMDGYELCRRLKQDEVLADVPVIFTTGLFKPEDEVRGFEAGAIDYVTKPIQPLVLQSRVRNHVELKRMRDQLADLAMTDALTGLGNRRLLEKLLPSEARRLARDGDWLSYLMLDIDFFKQFNDIYGHPKGDDCLRAVADQIRAAMRRSNDVGLRYGGEEFACILPKTDPPSALHVAESMRRQVEELAIPHSRSKISPFVTVSIGVASGRCIHGLSEELWITTADAMLYECKRTGRNQTAGHIIEPPRVESAFLRAERRVRGASG</sequence>
<gene>
    <name evidence="6" type="ORF">ACFSCT_04070</name>
</gene>
<dbReference type="InterPro" id="IPR050469">
    <property type="entry name" value="Diguanylate_Cyclase"/>
</dbReference>
<dbReference type="PANTHER" id="PTHR45138">
    <property type="entry name" value="REGULATORY COMPONENTS OF SENSORY TRANSDUCTION SYSTEM"/>
    <property type="match status" value="1"/>
</dbReference>
<dbReference type="InterPro" id="IPR011006">
    <property type="entry name" value="CheY-like_superfamily"/>
</dbReference>
<dbReference type="PROSITE" id="PS50887">
    <property type="entry name" value="GGDEF"/>
    <property type="match status" value="1"/>
</dbReference>
<evidence type="ECO:0000259" key="4">
    <source>
        <dbReference type="PROSITE" id="PS50110"/>
    </source>
</evidence>
<dbReference type="SMART" id="SM00448">
    <property type="entry name" value="REC"/>
    <property type="match status" value="1"/>
</dbReference>
<dbReference type="SUPFAM" id="SSF52172">
    <property type="entry name" value="CheY-like"/>
    <property type="match status" value="1"/>
</dbReference>
<dbReference type="Pfam" id="PF00072">
    <property type="entry name" value="Response_reg"/>
    <property type="match status" value="1"/>
</dbReference>
<keyword evidence="3" id="KW-0597">Phosphoprotein</keyword>
<evidence type="ECO:0000256" key="3">
    <source>
        <dbReference type="PROSITE-ProRule" id="PRU00169"/>
    </source>
</evidence>